<comment type="similarity">
    <text evidence="2">Belongs to the RLP family.</text>
</comment>
<evidence type="ECO:0000256" key="12">
    <source>
        <dbReference type="SAM" id="MobiDB-lite"/>
    </source>
</evidence>
<proteinExistence type="inferred from homology"/>
<evidence type="ECO:0000256" key="2">
    <source>
        <dbReference type="ARBA" id="ARBA00009592"/>
    </source>
</evidence>
<feature type="region of interest" description="Disordered" evidence="12">
    <location>
        <begin position="910"/>
        <end position="929"/>
    </location>
</feature>
<dbReference type="PANTHER" id="PTHR48063">
    <property type="entry name" value="LRR RECEPTOR-LIKE KINASE"/>
    <property type="match status" value="1"/>
</dbReference>
<dbReference type="InterPro" id="IPR032675">
    <property type="entry name" value="LRR_dom_sf"/>
</dbReference>
<dbReference type="AlphaFoldDB" id="A0A9Q0JQD9"/>
<feature type="chain" id="PRO_5040257829" description="Leucine-rich repeat-containing N-terminal plant-type domain-containing protein" evidence="14">
    <location>
        <begin position="22"/>
        <end position="993"/>
    </location>
</feature>
<dbReference type="OrthoDB" id="844289at2759"/>
<dbReference type="Proteomes" id="UP001141552">
    <property type="component" value="Unassembled WGS sequence"/>
</dbReference>
<feature type="transmembrane region" description="Helical" evidence="13">
    <location>
        <begin position="937"/>
        <end position="961"/>
    </location>
</feature>
<dbReference type="FunFam" id="3.80.10.10:FF:001347">
    <property type="entry name" value="LRR receptor-like serine/threonine-protein kinase GSO2"/>
    <property type="match status" value="1"/>
</dbReference>
<comment type="subcellular location">
    <subcellularLocation>
        <location evidence="1">Cell membrane</location>
        <topology evidence="1">Single-pass type I membrane protein</topology>
    </subcellularLocation>
</comment>
<keyword evidence="11" id="KW-0325">Glycoprotein</keyword>
<dbReference type="InterPro" id="IPR013210">
    <property type="entry name" value="LRR_N_plant-typ"/>
</dbReference>
<keyword evidence="5 13" id="KW-0812">Transmembrane</keyword>
<dbReference type="FunFam" id="3.80.10.10:FF:000649">
    <property type="entry name" value="Leucine Rich Repeat family protein"/>
    <property type="match status" value="1"/>
</dbReference>
<accession>A0A9Q0JQD9</accession>
<dbReference type="GO" id="GO:0005886">
    <property type="term" value="C:plasma membrane"/>
    <property type="evidence" value="ECO:0007669"/>
    <property type="project" value="UniProtKB-SubCell"/>
</dbReference>
<keyword evidence="8 13" id="KW-1133">Transmembrane helix</keyword>
<feature type="domain" description="Disease resistance R13L4/SHOC-2-like LRR" evidence="16">
    <location>
        <begin position="312"/>
        <end position="495"/>
    </location>
</feature>
<dbReference type="InterPro" id="IPR003591">
    <property type="entry name" value="Leu-rich_rpt_typical-subtyp"/>
</dbReference>
<keyword evidence="9 13" id="KW-0472">Membrane</keyword>
<keyword evidence="7" id="KW-0677">Repeat</keyword>
<evidence type="ECO:0000256" key="9">
    <source>
        <dbReference type="ARBA" id="ARBA00023136"/>
    </source>
</evidence>
<evidence type="ECO:0000256" key="7">
    <source>
        <dbReference type="ARBA" id="ARBA00022737"/>
    </source>
</evidence>
<feature type="domain" description="Leucine-rich repeat-containing N-terminal plant-type" evidence="15">
    <location>
        <begin position="43"/>
        <end position="78"/>
    </location>
</feature>
<dbReference type="FunFam" id="3.80.10.10:FF:000041">
    <property type="entry name" value="LRR receptor-like serine/threonine-protein kinase ERECTA"/>
    <property type="match status" value="1"/>
</dbReference>
<reference evidence="17" key="1">
    <citation type="submission" date="2022-02" db="EMBL/GenBank/DDBJ databases">
        <authorList>
            <person name="Henning P.M."/>
            <person name="McCubbin A.G."/>
            <person name="Shore J.S."/>
        </authorList>
    </citation>
    <scope>NUCLEOTIDE SEQUENCE</scope>
    <source>
        <strain evidence="17">F60SS</strain>
        <tissue evidence="17">Leaves</tissue>
    </source>
</reference>
<name>A0A9Q0JQD9_9ROSI</name>
<evidence type="ECO:0000256" key="1">
    <source>
        <dbReference type="ARBA" id="ARBA00004251"/>
    </source>
</evidence>
<evidence type="ECO:0000256" key="8">
    <source>
        <dbReference type="ARBA" id="ARBA00022989"/>
    </source>
</evidence>
<dbReference type="FunFam" id="3.80.10.10:FF:000299">
    <property type="entry name" value="Piriformospora indica-insensitive protein 2"/>
    <property type="match status" value="1"/>
</dbReference>
<dbReference type="InterPro" id="IPR055414">
    <property type="entry name" value="LRR_R13L4/SHOC2-like"/>
</dbReference>
<evidence type="ECO:0000256" key="4">
    <source>
        <dbReference type="ARBA" id="ARBA00022614"/>
    </source>
</evidence>
<feature type="signal peptide" evidence="14">
    <location>
        <begin position="1"/>
        <end position="21"/>
    </location>
</feature>
<keyword evidence="4" id="KW-0433">Leucine-rich repeat</keyword>
<feature type="compositionally biased region" description="Basic and acidic residues" evidence="12">
    <location>
        <begin position="915"/>
        <end position="927"/>
    </location>
</feature>
<keyword evidence="10" id="KW-0675">Receptor</keyword>
<gene>
    <name evidence="17" type="ORF">Tsubulata_019120</name>
</gene>
<evidence type="ECO:0008006" key="19">
    <source>
        <dbReference type="Google" id="ProtNLM"/>
    </source>
</evidence>
<evidence type="ECO:0000256" key="10">
    <source>
        <dbReference type="ARBA" id="ARBA00023170"/>
    </source>
</evidence>
<evidence type="ECO:0000256" key="13">
    <source>
        <dbReference type="SAM" id="Phobius"/>
    </source>
</evidence>
<dbReference type="FunFam" id="3.80.10.10:FF:000213">
    <property type="entry name" value="Tyrosine-sulfated glycopeptide receptor 1"/>
    <property type="match status" value="1"/>
</dbReference>
<evidence type="ECO:0000256" key="11">
    <source>
        <dbReference type="ARBA" id="ARBA00023180"/>
    </source>
</evidence>
<dbReference type="Pfam" id="PF13855">
    <property type="entry name" value="LRR_8"/>
    <property type="match status" value="3"/>
</dbReference>
<evidence type="ECO:0000256" key="5">
    <source>
        <dbReference type="ARBA" id="ARBA00022692"/>
    </source>
</evidence>
<evidence type="ECO:0000256" key="3">
    <source>
        <dbReference type="ARBA" id="ARBA00022475"/>
    </source>
</evidence>
<dbReference type="Pfam" id="PF23598">
    <property type="entry name" value="LRR_14"/>
    <property type="match status" value="1"/>
</dbReference>
<evidence type="ECO:0000256" key="14">
    <source>
        <dbReference type="SAM" id="SignalP"/>
    </source>
</evidence>
<evidence type="ECO:0000259" key="16">
    <source>
        <dbReference type="Pfam" id="PF23598"/>
    </source>
</evidence>
<dbReference type="SMART" id="SM00369">
    <property type="entry name" value="LRR_TYP"/>
    <property type="match status" value="10"/>
</dbReference>
<organism evidence="17 18">
    <name type="scientific">Turnera subulata</name>
    <dbReference type="NCBI Taxonomy" id="218843"/>
    <lineage>
        <taxon>Eukaryota</taxon>
        <taxon>Viridiplantae</taxon>
        <taxon>Streptophyta</taxon>
        <taxon>Embryophyta</taxon>
        <taxon>Tracheophyta</taxon>
        <taxon>Spermatophyta</taxon>
        <taxon>Magnoliopsida</taxon>
        <taxon>eudicotyledons</taxon>
        <taxon>Gunneridae</taxon>
        <taxon>Pentapetalae</taxon>
        <taxon>rosids</taxon>
        <taxon>fabids</taxon>
        <taxon>Malpighiales</taxon>
        <taxon>Passifloraceae</taxon>
        <taxon>Turnera</taxon>
    </lineage>
</organism>
<dbReference type="InterPro" id="IPR001611">
    <property type="entry name" value="Leu-rich_rpt"/>
</dbReference>
<dbReference type="SUPFAM" id="SSF52058">
    <property type="entry name" value="L domain-like"/>
    <property type="match status" value="4"/>
</dbReference>
<dbReference type="Pfam" id="PF08263">
    <property type="entry name" value="LRRNT_2"/>
    <property type="match status" value="1"/>
</dbReference>
<evidence type="ECO:0000256" key="6">
    <source>
        <dbReference type="ARBA" id="ARBA00022729"/>
    </source>
</evidence>
<dbReference type="InterPro" id="IPR046956">
    <property type="entry name" value="RLP23-like"/>
</dbReference>
<keyword evidence="3" id="KW-1003">Cell membrane</keyword>
<dbReference type="PRINTS" id="PR00019">
    <property type="entry name" value="LEURICHRPT"/>
</dbReference>
<comment type="caution">
    <text evidence="17">The sequence shown here is derived from an EMBL/GenBank/DDBJ whole genome shotgun (WGS) entry which is preliminary data.</text>
</comment>
<evidence type="ECO:0000313" key="18">
    <source>
        <dbReference type="Proteomes" id="UP001141552"/>
    </source>
</evidence>
<evidence type="ECO:0000313" key="17">
    <source>
        <dbReference type="EMBL" id="KAJ4849317.1"/>
    </source>
</evidence>
<dbReference type="Pfam" id="PF00560">
    <property type="entry name" value="LRR_1"/>
    <property type="match status" value="5"/>
</dbReference>
<protein>
    <recommendedName>
        <fullName evidence="19">Leucine-rich repeat-containing N-terminal plant-type domain-containing protein</fullName>
    </recommendedName>
</protein>
<evidence type="ECO:0000259" key="15">
    <source>
        <dbReference type="Pfam" id="PF08263"/>
    </source>
</evidence>
<dbReference type="Gene3D" id="3.80.10.10">
    <property type="entry name" value="Ribonuclease Inhibitor"/>
    <property type="match status" value="4"/>
</dbReference>
<keyword evidence="18" id="KW-1185">Reference proteome</keyword>
<reference evidence="17" key="2">
    <citation type="journal article" date="2023" name="Plants (Basel)">
        <title>Annotation of the Turnera subulata (Passifloraceae) Draft Genome Reveals the S-Locus Evolved after the Divergence of Turneroideae from Passifloroideae in a Stepwise Manner.</title>
        <authorList>
            <person name="Henning P.M."/>
            <person name="Roalson E.H."/>
            <person name="Mir W."/>
            <person name="McCubbin A.G."/>
            <person name="Shore J.S."/>
        </authorList>
    </citation>
    <scope>NUCLEOTIDE SEQUENCE</scope>
    <source>
        <strain evidence="17">F60SS</strain>
    </source>
</reference>
<keyword evidence="6 14" id="KW-0732">Signal</keyword>
<dbReference type="PANTHER" id="PTHR48063:SF16">
    <property type="entry name" value="LRR RECEPTOR-LIKE SERINE_THREONINE-PROTEIN KINASE GSO1"/>
    <property type="match status" value="1"/>
</dbReference>
<sequence>MAKHNTLLSFVFLVILSSGFCGFNTLKLCSCYLSDKRSCMEIERQALLKFKAGLTDPSGRLSTWVGNDCCRWPGVVCSRRSRHVMKLKLGNQFPTNSYGEGTDYALGGEISPSLLDLNCLDYLDLSMNNFEGIPIPEFFGSLHTLRYLNLSGAGFGGLIPPHLGNLSSLLFLDLNSYSNDRIENELHWLSGLSLLKHLNLGNVELSKAEAHWLQAVNMLPSLLELHLPSCGLSTLPLSIPHVNFSSISVLDLSNNGFNTSIPPWLFNLSSLVHLHLSSNNLQDENLDEFARLNSLQDLDLSQNSFLRGKLSRTLGNLCSLRMLDLSVNAISGEINDFIDGLSECRNSCLDSLFLGYNMLGGSLPDSIGHLRNLKHLSLTTNSFSGSIPESIGNLSSLRRLDLSTNQMKGSIAVNLGKLSALEVLDLSENQWEGVITEAHFSNLTSLQELTIRQLTNNITLVFNASSRWIPPFKLNYLELKACLIGPKFPEWLRNQNELNYIVLSHAKISSTIPDWFWELHLFLNVLDFSYNQITGTVPNNIRFHKQGEIVFNFNNFSGPLPLFSPNVSKIWLSDNLFSGQIPADFGQRMPFLEDLDVSSNYLTGIIPSSIANISTLLTFVVSNNHLSGKLPDFLNGLQDVYLMDVSENNLTGNIPVTLGSFSSIQFLRLSNNELSGEIPSSLQNCTLLETLDLGDNRLTGKIPTWIGQRLPSLLILSLRANMLVGEIPRDLCSLSSLHILDLAGNNFSGHIPNCVGNLSGMTTVLDSKRYEGQLWVVAKGRTLFYDQLLYLVNIIDLSGNNLYGDIPEGIASLQRLGTLNLSRNHLSGMIPDNIGNLKQLETLDLSSNNLSGTIPSGMASMTSLNHLNLSHNNLSGRIPASNQFLTFIDQSIYEGNPRLCGKPLATKCNGDDDEANHPPEARENIHDGDEDEDEHDMLWFFVSMAIGSVVGFWGFWGTLIVKSSWRHAYFQFIDRINDRLIEVIVGKRARARR</sequence>
<dbReference type="EMBL" id="JAKUCV010000645">
    <property type="protein sequence ID" value="KAJ4849317.1"/>
    <property type="molecule type" value="Genomic_DNA"/>
</dbReference>